<dbReference type="CDD" id="cd06583">
    <property type="entry name" value="PGRP"/>
    <property type="match status" value="1"/>
</dbReference>
<evidence type="ECO:0000313" key="6">
    <source>
        <dbReference type="Proteomes" id="UP001497525"/>
    </source>
</evidence>
<dbReference type="GO" id="GO:0009253">
    <property type="term" value="P:peptidoglycan catabolic process"/>
    <property type="evidence" value="ECO:0007669"/>
    <property type="project" value="InterPro"/>
</dbReference>
<organism evidence="5 6">
    <name type="scientific">Calicophoron daubneyi</name>
    <name type="common">Rumen fluke</name>
    <name type="synonym">Paramphistomum daubneyi</name>
    <dbReference type="NCBI Taxonomy" id="300641"/>
    <lineage>
        <taxon>Eukaryota</taxon>
        <taxon>Metazoa</taxon>
        <taxon>Spiralia</taxon>
        <taxon>Lophotrochozoa</taxon>
        <taxon>Platyhelminthes</taxon>
        <taxon>Trematoda</taxon>
        <taxon>Digenea</taxon>
        <taxon>Plagiorchiida</taxon>
        <taxon>Pronocephalata</taxon>
        <taxon>Paramphistomoidea</taxon>
        <taxon>Paramphistomidae</taxon>
        <taxon>Calicophoron</taxon>
    </lineage>
</organism>
<dbReference type="InterPro" id="IPR002502">
    <property type="entry name" value="Amidase_domain"/>
</dbReference>
<protein>
    <submittedName>
        <fullName evidence="5">Uncharacterized protein</fullName>
    </submittedName>
</protein>
<evidence type="ECO:0000256" key="1">
    <source>
        <dbReference type="ARBA" id="ARBA00007553"/>
    </source>
</evidence>
<comment type="similarity">
    <text evidence="1">Belongs to the N-acetylmuramoyl-L-alanine amidase 2 family.</text>
</comment>
<dbReference type="EMBL" id="CAXLJL010000067">
    <property type="protein sequence ID" value="CAL5130470.1"/>
    <property type="molecule type" value="Genomic_DNA"/>
</dbReference>
<evidence type="ECO:0000259" key="4">
    <source>
        <dbReference type="SMART" id="SM00701"/>
    </source>
</evidence>
<dbReference type="AlphaFoldDB" id="A0AAV2T1V9"/>
<dbReference type="GO" id="GO:0008270">
    <property type="term" value="F:zinc ion binding"/>
    <property type="evidence" value="ECO:0007669"/>
    <property type="project" value="InterPro"/>
</dbReference>
<dbReference type="GO" id="GO:0008745">
    <property type="term" value="F:N-acetylmuramoyl-L-alanine amidase activity"/>
    <property type="evidence" value="ECO:0007669"/>
    <property type="project" value="InterPro"/>
</dbReference>
<dbReference type="InterPro" id="IPR036505">
    <property type="entry name" value="Amidase/PGRP_sf"/>
</dbReference>
<dbReference type="InterPro" id="IPR015510">
    <property type="entry name" value="PGRP"/>
</dbReference>
<dbReference type="SMART" id="SM00644">
    <property type="entry name" value="Ami_2"/>
    <property type="match status" value="1"/>
</dbReference>
<keyword evidence="2" id="KW-1133">Transmembrane helix</keyword>
<feature type="domain" description="N-acetylmuramoyl-L-alanine amidase" evidence="3">
    <location>
        <begin position="665"/>
        <end position="802"/>
    </location>
</feature>
<feature type="transmembrane region" description="Helical" evidence="2">
    <location>
        <begin position="836"/>
        <end position="856"/>
    </location>
</feature>
<sequence length="1221" mass="138528">MSYILVEISGYRRKTDTFLSPIRLNSVTSILVIYVAADSLVNEADFVYHQFEGRCVGYFQEEKASFATQPSSKPLAVLEGLNNMKLSCAAACRLHSQCWSSRVTVNTNGTKVCLLYGKDVLKLDPAGFWAYLWHCEPGEFRCRSTGPDRCPGFWMVHFMHKIVKAELDEITKGVLSDKDRGPCGPVRLSKLESTECKLACRTERYCSTVLYRPEISEYDYWEMSNGTKPSVCKLLDVNDRFPKYAEQGQPQDWTSGEVISTDDLRYLLSMPYSWLVGSPPYIAKWTCCKNWWTMIDMQSDKIARYNHSCLRENGGHRLLDQPDSLAAMINNCSGPGYWKTVTVQSALRPVIPTQSLMKNEKDFFLGHPTLCLEERNRSLIQHVLPLNVEIVLINLFKTQNPLDCPTECTENPCCVRPAYLPKRWICILFGAATGYPVCTSKLNDQFEWSTAWDINDLPGDKEPVMTWQFVCCPTKVGSYSDTRPMETVWKTTINSESGLGVNQSESSVDCLCNSSSGQRVELKTVADLFCPEKLRSMKKELKFATHPTALIVDRTRQMVRTNNDSGEWVGYASLSEIDRVQRNRSEERLYWVPVITTLYPDLHLWAGPLHLLKRCPILHCRVHVDNEFAQGDHKTTRLSGVGWDRLESALVKSQDWFAPRCPNNHPPKTFKSKPPINMVVVHNYYIPRSRCYTLASCSFSLRQAALYHISRGWGEIGYNYVIGNDGRIYECRGKKYAGAHTLGHNDVSYGVAFPGWYPNVAPTIQSVSAFWNLLSVLRNESALSNHIQIYGSRDLSTSEDPGLALNYLIHTFPQSFDGIRNTLEGECLNEQFEPSVVVIIGGAIAALLLVTLSVIVRERKKKGFMEEMFLHTTSCEVWHDICKRVAKEQGRFGILSVLERRRFVDNAAYNDSNESLICTNFSNTSTLNARGKSFGESSAVANSNYEDSVTRVKRIQSPDFQTSVPSVIGTQNYKTDDSEALMCNIKLISANEFLRGYSRIAPIRIHFACDPKTSTPELRYSVELFSLFCRSWKELLDKRDILPCLFLSSLNAICTQALKANDGICVKLVTNSLDFLVLLCSAPQDARQDLLIELLSDQRQLVPLIQRNSLLGFGRHSKKILCRKCGICRPLPSLYQYSTCVQSSPPIARILRLRNWSALSRLRSVHHHRNCISKCPLSTEFWMRFTDKQRKYAELINSPQGGIVTYNEYCVLCESQFILRG</sequence>
<keyword evidence="2" id="KW-0812">Transmembrane</keyword>
<comment type="caution">
    <text evidence="5">The sequence shown here is derived from an EMBL/GenBank/DDBJ whole genome shotgun (WGS) entry which is preliminary data.</text>
</comment>
<dbReference type="PANTHER" id="PTHR11022:SF41">
    <property type="entry name" value="PEPTIDOGLYCAN-RECOGNITION PROTEIN LC-RELATED"/>
    <property type="match status" value="1"/>
</dbReference>
<evidence type="ECO:0000256" key="2">
    <source>
        <dbReference type="SAM" id="Phobius"/>
    </source>
</evidence>
<feature type="domain" description="Peptidoglycan recognition protein family" evidence="4">
    <location>
        <begin position="648"/>
        <end position="796"/>
    </location>
</feature>
<dbReference type="PANTHER" id="PTHR11022">
    <property type="entry name" value="PEPTIDOGLYCAN RECOGNITION PROTEIN"/>
    <property type="match status" value="1"/>
</dbReference>
<dbReference type="SMART" id="SM00701">
    <property type="entry name" value="PGRP"/>
    <property type="match status" value="1"/>
</dbReference>
<gene>
    <name evidence="5" type="ORF">CDAUBV1_LOCUS2541</name>
</gene>
<dbReference type="InterPro" id="IPR006619">
    <property type="entry name" value="PGRP_domain_met/bac"/>
</dbReference>
<evidence type="ECO:0000259" key="3">
    <source>
        <dbReference type="SMART" id="SM00644"/>
    </source>
</evidence>
<dbReference type="Gene3D" id="3.40.80.10">
    <property type="entry name" value="Peptidoglycan recognition protein-like"/>
    <property type="match status" value="1"/>
</dbReference>
<dbReference type="Pfam" id="PF01510">
    <property type="entry name" value="Amidase_2"/>
    <property type="match status" value="1"/>
</dbReference>
<proteinExistence type="inferred from homology"/>
<dbReference type="SUPFAM" id="SSF55846">
    <property type="entry name" value="N-acetylmuramoyl-L-alanine amidase-like"/>
    <property type="match status" value="1"/>
</dbReference>
<accession>A0AAV2T1V9</accession>
<keyword evidence="2" id="KW-0472">Membrane</keyword>
<dbReference type="Proteomes" id="UP001497525">
    <property type="component" value="Unassembled WGS sequence"/>
</dbReference>
<name>A0AAV2T1V9_CALDB</name>
<evidence type="ECO:0000313" key="5">
    <source>
        <dbReference type="EMBL" id="CAL5130470.1"/>
    </source>
</evidence>
<reference evidence="5" key="1">
    <citation type="submission" date="2024-06" db="EMBL/GenBank/DDBJ databases">
        <authorList>
            <person name="Liu X."/>
            <person name="Lenzi L."/>
            <person name="Haldenby T S."/>
            <person name="Uol C."/>
        </authorList>
    </citation>
    <scope>NUCLEOTIDE SEQUENCE</scope>
</reference>